<accession>A0A517PYI9</accession>
<dbReference type="RefSeq" id="WP_145193134.1">
    <property type="nucleotide sequence ID" value="NZ_CP036266.1"/>
</dbReference>
<proteinExistence type="predicted"/>
<evidence type="ECO:0000313" key="1">
    <source>
        <dbReference type="EMBL" id="QDT24439.1"/>
    </source>
</evidence>
<sequence>MTKTIKREITTEAMQNFWAEKSKELEALTKKYKGRTDIYGDMSEDIPDTNSVSAELATDVEILLEQYFGFDRFGFRDAFDASGGDFALMIDESVENLIDSHL</sequence>
<dbReference type="AlphaFoldDB" id="A0A517PYI9"/>
<organism evidence="1 2">
    <name type="scientific">Gimesia chilikensis</name>
    <dbReference type="NCBI Taxonomy" id="2605989"/>
    <lineage>
        <taxon>Bacteria</taxon>
        <taxon>Pseudomonadati</taxon>
        <taxon>Planctomycetota</taxon>
        <taxon>Planctomycetia</taxon>
        <taxon>Planctomycetales</taxon>
        <taxon>Planctomycetaceae</taxon>
        <taxon>Gimesia</taxon>
    </lineage>
</organism>
<evidence type="ECO:0000313" key="2">
    <source>
        <dbReference type="Proteomes" id="UP000320421"/>
    </source>
</evidence>
<keyword evidence="2" id="KW-1185">Reference proteome</keyword>
<reference evidence="1 2" key="1">
    <citation type="submission" date="2019-02" db="EMBL/GenBank/DDBJ databases">
        <title>Deep-cultivation of Planctomycetes and their phenomic and genomic characterization uncovers novel biology.</title>
        <authorList>
            <person name="Wiegand S."/>
            <person name="Jogler M."/>
            <person name="Boedeker C."/>
            <person name="Pinto D."/>
            <person name="Vollmers J."/>
            <person name="Rivas-Marin E."/>
            <person name="Kohn T."/>
            <person name="Peeters S.H."/>
            <person name="Heuer A."/>
            <person name="Rast P."/>
            <person name="Oberbeckmann S."/>
            <person name="Bunk B."/>
            <person name="Jeske O."/>
            <person name="Meyerdierks A."/>
            <person name="Storesund J.E."/>
            <person name="Kallscheuer N."/>
            <person name="Luecker S."/>
            <person name="Lage O.M."/>
            <person name="Pohl T."/>
            <person name="Merkel B.J."/>
            <person name="Hornburger P."/>
            <person name="Mueller R.-W."/>
            <person name="Bruemmer F."/>
            <person name="Labrenz M."/>
            <person name="Spormann A.M."/>
            <person name="Op den Camp H."/>
            <person name="Overmann J."/>
            <person name="Amann R."/>
            <person name="Jetten M.S.M."/>
            <person name="Mascher T."/>
            <person name="Medema M.H."/>
            <person name="Devos D.P."/>
            <person name="Kaster A.-K."/>
            <person name="Ovreas L."/>
            <person name="Rohde M."/>
            <person name="Galperin M.Y."/>
            <person name="Jogler C."/>
        </authorList>
    </citation>
    <scope>NUCLEOTIDE SEQUENCE [LARGE SCALE GENOMIC DNA]</scope>
    <source>
        <strain evidence="1 2">HG66A1</strain>
    </source>
</reference>
<dbReference type="EMBL" id="CP036266">
    <property type="protein sequence ID" value="QDT24439.1"/>
    <property type="molecule type" value="Genomic_DNA"/>
</dbReference>
<name>A0A517PYI9_9PLAN</name>
<protein>
    <submittedName>
        <fullName evidence="1">Uncharacterized protein</fullName>
    </submittedName>
</protein>
<gene>
    <name evidence="1" type="ORF">HG66A1_62710</name>
</gene>
<dbReference type="Proteomes" id="UP000320421">
    <property type="component" value="Chromosome"/>
</dbReference>